<evidence type="ECO:0000313" key="2">
    <source>
        <dbReference type="Proteomes" id="UP000699042"/>
    </source>
</evidence>
<reference evidence="1" key="1">
    <citation type="submission" date="2021-05" db="EMBL/GenBank/DDBJ databases">
        <title>Comparative genomics of three Colletotrichum scovillei strains and genetic complementation revealed genes involved fungal growth and virulence on chili pepper.</title>
        <authorList>
            <person name="Hsieh D.-K."/>
            <person name="Chuang S.-C."/>
            <person name="Chen C.-Y."/>
            <person name="Chao Y.-T."/>
            <person name="Lu M.-Y.J."/>
            <person name="Lee M.-H."/>
            <person name="Shih M.-C."/>
        </authorList>
    </citation>
    <scope>NUCLEOTIDE SEQUENCE</scope>
    <source>
        <strain evidence="1">Coll-153</strain>
    </source>
</reference>
<organism evidence="1 2">
    <name type="scientific">Colletotrichum scovillei</name>
    <dbReference type="NCBI Taxonomy" id="1209932"/>
    <lineage>
        <taxon>Eukaryota</taxon>
        <taxon>Fungi</taxon>
        <taxon>Dikarya</taxon>
        <taxon>Ascomycota</taxon>
        <taxon>Pezizomycotina</taxon>
        <taxon>Sordariomycetes</taxon>
        <taxon>Hypocreomycetidae</taxon>
        <taxon>Glomerellales</taxon>
        <taxon>Glomerellaceae</taxon>
        <taxon>Colletotrichum</taxon>
        <taxon>Colletotrichum acutatum species complex</taxon>
    </lineage>
</organism>
<gene>
    <name evidence="1" type="ORF">JMJ77_002291</name>
</gene>
<dbReference type="EMBL" id="JAESDN010000004">
    <property type="protein sequence ID" value="KAG7051674.1"/>
    <property type="molecule type" value="Genomic_DNA"/>
</dbReference>
<proteinExistence type="predicted"/>
<comment type="caution">
    <text evidence="1">The sequence shown here is derived from an EMBL/GenBank/DDBJ whole genome shotgun (WGS) entry which is preliminary data.</text>
</comment>
<dbReference type="OrthoDB" id="3523319at2759"/>
<evidence type="ECO:0000313" key="1">
    <source>
        <dbReference type="EMBL" id="KAG7051674.1"/>
    </source>
</evidence>
<dbReference type="Proteomes" id="UP000699042">
    <property type="component" value="Unassembled WGS sequence"/>
</dbReference>
<dbReference type="AlphaFoldDB" id="A0A9P7RB17"/>
<name>A0A9P7RB17_9PEZI</name>
<sequence>MAATGESAPYTGPSPREMMESHTLAQEIINRNNDACPILDSDELSLLSDFVKDPSQARSLLEARGLADEPTKTGSLVAHVISLHGTDKAALTDEEIKLLNRWFENGQKLW</sequence>
<protein>
    <submittedName>
        <fullName evidence="1">Uncharacterized protein</fullName>
    </submittedName>
</protein>
<keyword evidence="2" id="KW-1185">Reference proteome</keyword>
<accession>A0A9P7RB17</accession>